<name>A0A2S9QPS4_9MICO</name>
<reference evidence="4 5" key="1">
    <citation type="journal article" date="2017" name="New Microbes New Infect">
        <title>Genome sequence of 'Leucobacter massiliensis' sp. nov. isolated from human pharynx after travel to the 2014 Hajj.</title>
        <authorList>
            <person name="Leangapichart T."/>
            <person name="Gautret P."/>
            <person name="Nguyen T.T."/>
            <person name="Armstrong N."/>
            <person name="Rolain J.M."/>
        </authorList>
    </citation>
    <scope>NUCLEOTIDE SEQUENCE [LARGE SCALE GENOMIC DNA]</scope>
    <source>
        <strain evidence="4 5">122RC15</strain>
    </source>
</reference>
<evidence type="ECO:0000256" key="3">
    <source>
        <dbReference type="SAM" id="Phobius"/>
    </source>
</evidence>
<dbReference type="GO" id="GO:0006465">
    <property type="term" value="P:signal peptide processing"/>
    <property type="evidence" value="ECO:0007669"/>
    <property type="project" value="UniProtKB-UniRule"/>
</dbReference>
<feature type="region of interest" description="Disordered" evidence="2">
    <location>
        <begin position="227"/>
        <end position="291"/>
    </location>
</feature>
<gene>
    <name evidence="4" type="ORF">B4915_05580</name>
</gene>
<sequence length="302" mass="30681">MVLAFQSVQQFGTEENTPAQPGTPAPGERPVSQQEPRAEAAPAAALAVVPEAAAPSPADPEAPAVLAASAPAAAATGAVDAAVTAAAGVVSGSMVPALAPGSLVINEGVDTARVCDTIGPGDVVTYTMNGAGQVTHRVTEILPATDREGPACRLTVQGDANAQPDAAVAPEQLRGVMLYAVPVLGWLWAGFGPVGAAALMLLPAIALACTGWLLGRRRDDPAQIDWAAERDSTPAPAPRPRRVPRAARDAGRPAAETVTVRDEETEAAVSRKPRVHAHAAPSRTTPRRTLGPVSVPGCGGCW</sequence>
<evidence type="ECO:0000256" key="1">
    <source>
        <dbReference type="NCBIfam" id="TIGR02228"/>
    </source>
</evidence>
<dbReference type="AlphaFoldDB" id="A0A2S9QPS4"/>
<feature type="transmembrane region" description="Helical" evidence="3">
    <location>
        <begin position="186"/>
        <end position="214"/>
    </location>
</feature>
<protein>
    <recommendedName>
        <fullName evidence="1">Signal peptidase I</fullName>
        <ecNumber evidence="1">3.4.21.89</ecNumber>
    </recommendedName>
</protein>
<keyword evidence="3" id="KW-0472">Membrane</keyword>
<feature type="compositionally biased region" description="Polar residues" evidence="2">
    <location>
        <begin position="1"/>
        <end position="20"/>
    </location>
</feature>
<feature type="region of interest" description="Disordered" evidence="2">
    <location>
        <begin position="1"/>
        <end position="45"/>
    </location>
</feature>
<dbReference type="CDD" id="cd06462">
    <property type="entry name" value="Peptidase_S24_S26"/>
    <property type="match status" value="1"/>
</dbReference>
<dbReference type="GO" id="GO:0009003">
    <property type="term" value="F:signal peptidase activity"/>
    <property type="evidence" value="ECO:0007669"/>
    <property type="project" value="UniProtKB-EC"/>
</dbReference>
<evidence type="ECO:0000256" key="2">
    <source>
        <dbReference type="SAM" id="MobiDB-lite"/>
    </source>
</evidence>
<keyword evidence="3" id="KW-0812">Transmembrane</keyword>
<dbReference type="GO" id="GO:0004252">
    <property type="term" value="F:serine-type endopeptidase activity"/>
    <property type="evidence" value="ECO:0007669"/>
    <property type="project" value="UniProtKB-UniRule"/>
</dbReference>
<keyword evidence="3" id="KW-1133">Transmembrane helix</keyword>
<dbReference type="NCBIfam" id="TIGR02228">
    <property type="entry name" value="sigpep_I_arch"/>
    <property type="match status" value="1"/>
</dbReference>
<dbReference type="Proteomes" id="UP000238650">
    <property type="component" value="Unassembled WGS sequence"/>
</dbReference>
<evidence type="ECO:0000313" key="5">
    <source>
        <dbReference type="Proteomes" id="UP000238650"/>
    </source>
</evidence>
<dbReference type="EMBL" id="MWZD01000015">
    <property type="protein sequence ID" value="PRI11588.1"/>
    <property type="molecule type" value="Genomic_DNA"/>
</dbReference>
<dbReference type="GO" id="GO:0016020">
    <property type="term" value="C:membrane"/>
    <property type="evidence" value="ECO:0007669"/>
    <property type="project" value="UniProtKB-UniRule"/>
</dbReference>
<evidence type="ECO:0000313" key="4">
    <source>
        <dbReference type="EMBL" id="PRI11588.1"/>
    </source>
</evidence>
<comment type="caution">
    <text evidence="4">The sequence shown here is derived from an EMBL/GenBank/DDBJ whole genome shotgun (WGS) entry which is preliminary data.</text>
</comment>
<dbReference type="EC" id="3.4.21.89" evidence="1"/>
<organism evidence="4 5">
    <name type="scientific">Leucobacter massiliensis</name>
    <dbReference type="NCBI Taxonomy" id="1686285"/>
    <lineage>
        <taxon>Bacteria</taxon>
        <taxon>Bacillati</taxon>
        <taxon>Actinomycetota</taxon>
        <taxon>Actinomycetes</taxon>
        <taxon>Micrococcales</taxon>
        <taxon>Microbacteriaceae</taxon>
        <taxon>Leucobacter</taxon>
    </lineage>
</organism>
<proteinExistence type="predicted"/>
<accession>A0A2S9QPS4</accession>
<keyword evidence="5" id="KW-1185">Reference proteome</keyword>
<dbReference type="InterPro" id="IPR001733">
    <property type="entry name" value="Peptidase_S26B"/>
</dbReference>